<feature type="transmembrane region" description="Helical" evidence="1">
    <location>
        <begin position="258"/>
        <end position="278"/>
    </location>
</feature>
<reference evidence="2" key="1">
    <citation type="journal article" date="2015" name="Nature">
        <title>Complex archaea that bridge the gap between prokaryotes and eukaryotes.</title>
        <authorList>
            <person name="Spang A."/>
            <person name="Saw J.H."/>
            <person name="Jorgensen S.L."/>
            <person name="Zaremba-Niedzwiedzka K."/>
            <person name="Martijn J."/>
            <person name="Lind A.E."/>
            <person name="van Eijk R."/>
            <person name="Schleper C."/>
            <person name="Guy L."/>
            <person name="Ettema T.J."/>
        </authorList>
    </citation>
    <scope>NUCLEOTIDE SEQUENCE</scope>
</reference>
<dbReference type="AlphaFoldDB" id="A0A0F9PHR2"/>
<gene>
    <name evidence="2" type="ORF">LCGC14_0824610</name>
</gene>
<comment type="caution">
    <text evidence="2">The sequence shown here is derived from an EMBL/GenBank/DDBJ whole genome shotgun (WGS) entry which is preliminary data.</text>
</comment>
<dbReference type="EMBL" id="LAZR01002335">
    <property type="protein sequence ID" value="KKN31360.1"/>
    <property type="molecule type" value="Genomic_DNA"/>
</dbReference>
<protein>
    <submittedName>
        <fullName evidence="2">Uncharacterized protein</fullName>
    </submittedName>
</protein>
<keyword evidence="1" id="KW-0472">Membrane</keyword>
<keyword evidence="1" id="KW-0812">Transmembrane</keyword>
<proteinExistence type="predicted"/>
<accession>A0A0F9PHR2</accession>
<organism evidence="2">
    <name type="scientific">marine sediment metagenome</name>
    <dbReference type="NCBI Taxonomy" id="412755"/>
    <lineage>
        <taxon>unclassified sequences</taxon>
        <taxon>metagenomes</taxon>
        <taxon>ecological metagenomes</taxon>
    </lineage>
</organism>
<evidence type="ECO:0000256" key="1">
    <source>
        <dbReference type="SAM" id="Phobius"/>
    </source>
</evidence>
<sequence length="295" mass="34418">MNYDYSRRKVQYSEFWAVVRTGGGKLTQQNEPMYIFDIPLSTNVSDLSLFHLSFNISTQTDTSFWVPVQMISALSNPNFIIFDSEWINNYVSTKDEEDWNYIMENFGKSTPRNITITYMETILQISANNSQFIKSLGNYSNIKYTEKDGSLVGFVYDRYSEIVYNQHQGFIFYIADENNSILHLDYNSNNSWSFSLMAYWNITFEQKYGSNINFAGNASIAHWIFQKQNNSDIKLSININNTHFNGPIPTFTIIQRSLWIESIVLGFGVILTISVTLYNKIYFQKKDRNHSKRVK</sequence>
<keyword evidence="1" id="KW-1133">Transmembrane helix</keyword>
<evidence type="ECO:0000313" key="2">
    <source>
        <dbReference type="EMBL" id="KKN31360.1"/>
    </source>
</evidence>
<name>A0A0F9PHR2_9ZZZZ</name>